<evidence type="ECO:0000313" key="1">
    <source>
        <dbReference type="EMBL" id="KAF7632674.1"/>
    </source>
</evidence>
<name>A0A8S9ZH94_9BILA</name>
<organism evidence="1 2">
    <name type="scientific">Meloidogyne graminicola</name>
    <dbReference type="NCBI Taxonomy" id="189291"/>
    <lineage>
        <taxon>Eukaryota</taxon>
        <taxon>Metazoa</taxon>
        <taxon>Ecdysozoa</taxon>
        <taxon>Nematoda</taxon>
        <taxon>Chromadorea</taxon>
        <taxon>Rhabditida</taxon>
        <taxon>Tylenchina</taxon>
        <taxon>Tylenchomorpha</taxon>
        <taxon>Tylenchoidea</taxon>
        <taxon>Meloidogynidae</taxon>
        <taxon>Meloidogyninae</taxon>
        <taxon>Meloidogyne</taxon>
    </lineage>
</organism>
<keyword evidence="2" id="KW-1185">Reference proteome</keyword>
<comment type="caution">
    <text evidence="1">The sequence shown here is derived from an EMBL/GenBank/DDBJ whole genome shotgun (WGS) entry which is preliminary data.</text>
</comment>
<reference evidence="1" key="1">
    <citation type="journal article" date="2020" name="Ecol. Evol.">
        <title>Genome structure and content of the rice root-knot nematode (Meloidogyne graminicola).</title>
        <authorList>
            <person name="Phan N.T."/>
            <person name="Danchin E.G.J."/>
            <person name="Klopp C."/>
            <person name="Perfus-Barbeoch L."/>
            <person name="Kozlowski D.K."/>
            <person name="Koutsovoulos G.D."/>
            <person name="Lopez-Roques C."/>
            <person name="Bouchez O."/>
            <person name="Zahm M."/>
            <person name="Besnard G."/>
            <person name="Bellafiore S."/>
        </authorList>
    </citation>
    <scope>NUCLEOTIDE SEQUENCE</scope>
    <source>
        <strain evidence="1">VN-18</strain>
    </source>
</reference>
<dbReference type="EMBL" id="JABEBT010000096">
    <property type="protein sequence ID" value="KAF7632674.1"/>
    <property type="molecule type" value="Genomic_DNA"/>
</dbReference>
<accession>A0A8S9ZH94</accession>
<gene>
    <name evidence="1" type="ORF">Mgra_00007896</name>
</gene>
<sequence>MLNNRQLLILHPILNYALYNKHFVLFYCKHKVEVYLNIKSQFYLKISKECGIEKKIKFNI</sequence>
<proteinExistence type="predicted"/>
<evidence type="ECO:0000313" key="2">
    <source>
        <dbReference type="Proteomes" id="UP000605970"/>
    </source>
</evidence>
<protein>
    <submittedName>
        <fullName evidence="1">Uncharacterized protein</fullName>
    </submittedName>
</protein>
<dbReference type="AlphaFoldDB" id="A0A8S9ZH94"/>
<dbReference type="Proteomes" id="UP000605970">
    <property type="component" value="Unassembled WGS sequence"/>
</dbReference>